<dbReference type="GO" id="GO:0008270">
    <property type="term" value="F:zinc ion binding"/>
    <property type="evidence" value="ECO:0007669"/>
    <property type="project" value="TreeGrafter"/>
</dbReference>
<evidence type="ECO:0000256" key="3">
    <source>
        <dbReference type="SAM" id="Phobius"/>
    </source>
</evidence>
<dbReference type="Pfam" id="PF04389">
    <property type="entry name" value="Peptidase_M28"/>
    <property type="match status" value="1"/>
</dbReference>
<dbReference type="PANTHER" id="PTHR12283">
    <property type="entry name" value="GLUTAMINYL-PEPTIDE CYCLOTRANSFERASE"/>
    <property type="match status" value="1"/>
</dbReference>
<keyword evidence="3" id="KW-1133">Transmembrane helix</keyword>
<keyword evidence="3" id="KW-0472">Membrane</keyword>
<gene>
    <name evidence="5" type="ORF">A2372_02055</name>
</gene>
<feature type="transmembrane region" description="Helical" evidence="3">
    <location>
        <begin position="48"/>
        <end position="70"/>
    </location>
</feature>
<dbReference type="Gene3D" id="3.40.50.150">
    <property type="entry name" value="Vaccinia Virus protein VP39"/>
    <property type="match status" value="1"/>
</dbReference>
<keyword evidence="3" id="KW-0812">Transmembrane</keyword>
<dbReference type="STRING" id="1802559.A2372_02055"/>
<evidence type="ECO:0000259" key="4">
    <source>
        <dbReference type="Pfam" id="PF04389"/>
    </source>
</evidence>
<dbReference type="InterPro" id="IPR040234">
    <property type="entry name" value="QC/QCL"/>
</dbReference>
<dbReference type="NCBIfam" id="NF037959">
    <property type="entry name" value="MFS_SpdSyn"/>
    <property type="match status" value="1"/>
</dbReference>
<sequence length="806" mass="89720">MQTATMIKYMNKFLKQNLLPISVFITGACVLIIEVVAVRVLSPHYGNTIFTVSSIISVILAALSIGYYVGGKFADRHPSLRWFFGIILVSGLLVLVFHFFGLIILPILSKNLSLTSGPLISSLLLFLVPALLLGTLSPYAIKLQSLQAPEQGVGSVSGKIFFWSTLGSIIGSLLAGFVLIPNFGIDHIFIATGVVLFLLGFIPLTVFGFDKKRLTQSLVAVVTLALITIVAVQQTKGDVLYSKDGIYEKITIYDGMFESRPTRFFQQDRSGSGAMFLDSDNPADLVYEYTKYYSLYKVFKPDVRNALVIGGGAYSIPKALLAELPNATLDVSEIEPSLLALAKEYFAVEDNSNLYNYTEDGRRLLWDSNKKYDFIFSDAYHSLFSIPAHFTTQEFFTIAKEKLSDDGLFIANLIGDLSRQEPSLIFAEIKTFQSVFPNSYFFAVETPGKTDSQNIILVGWNGNKKIDLSAASILQNENSIISSLRNKVINLDRFNLSPYPILTDNFSPVEYLTSEVLRRTFKEKPFIDGNEMLAVINQQLRYGPRHMSAPGHENVQKFLIAEMKEQTNEVITQSWDYKGTDGKIHKLSNIIGRLYPTQERRIILATHYDSKKLADKDHVYKDQPVPGGNDSASGVAVLVELARILGNSHVIPSVGVDIVFFDGEEGDINQGSDYSNWRPLGSTYFSEHLSELYGNNIPVSALVLDMVCDKDLRIYKEQSSVQNAQSQADAFWSIAQKVDSHVFQDKVGQSVQDDHTPLNRAGIPSFLLIDFEYPPYHTTGDTLDKCSAKSLETVAHAVFDYAYSTY</sequence>
<dbReference type="AlphaFoldDB" id="A0A1F8DYZ0"/>
<dbReference type="Gene3D" id="3.40.630.10">
    <property type="entry name" value="Zn peptidases"/>
    <property type="match status" value="1"/>
</dbReference>
<evidence type="ECO:0000313" key="5">
    <source>
        <dbReference type="EMBL" id="OGM93168.1"/>
    </source>
</evidence>
<feature type="domain" description="Peptidase M28" evidence="4">
    <location>
        <begin position="589"/>
        <end position="801"/>
    </location>
</feature>
<dbReference type="GO" id="GO:0016603">
    <property type="term" value="F:glutaminyl-peptide cyclotransferase activity"/>
    <property type="evidence" value="ECO:0007669"/>
    <property type="project" value="TreeGrafter"/>
</dbReference>
<keyword evidence="1" id="KW-0808">Transferase</keyword>
<feature type="transmembrane region" description="Helical" evidence="3">
    <location>
        <begin position="187"/>
        <end position="207"/>
    </location>
</feature>
<dbReference type="InterPro" id="IPR036259">
    <property type="entry name" value="MFS_trans_sf"/>
</dbReference>
<dbReference type="Gene3D" id="1.20.1250.20">
    <property type="entry name" value="MFS general substrate transporter like domains"/>
    <property type="match status" value="1"/>
</dbReference>
<keyword evidence="2" id="KW-0012">Acyltransferase</keyword>
<dbReference type="Pfam" id="PF01564">
    <property type="entry name" value="Spermine_synth"/>
    <property type="match status" value="1"/>
</dbReference>
<evidence type="ECO:0000256" key="1">
    <source>
        <dbReference type="ARBA" id="ARBA00022679"/>
    </source>
</evidence>
<evidence type="ECO:0000313" key="6">
    <source>
        <dbReference type="Proteomes" id="UP000176422"/>
    </source>
</evidence>
<feature type="transmembrane region" description="Helical" evidence="3">
    <location>
        <begin position="214"/>
        <end position="232"/>
    </location>
</feature>
<reference evidence="5 6" key="1">
    <citation type="journal article" date="2016" name="Nat. Commun.">
        <title>Thousands of microbial genomes shed light on interconnected biogeochemical processes in an aquifer system.</title>
        <authorList>
            <person name="Anantharaman K."/>
            <person name="Brown C.T."/>
            <person name="Hug L.A."/>
            <person name="Sharon I."/>
            <person name="Castelle C.J."/>
            <person name="Probst A.J."/>
            <person name="Thomas B.C."/>
            <person name="Singh A."/>
            <person name="Wilkins M.J."/>
            <person name="Karaoz U."/>
            <person name="Brodie E.L."/>
            <person name="Williams K.H."/>
            <person name="Hubbard S.S."/>
            <person name="Banfield J.F."/>
        </authorList>
    </citation>
    <scope>NUCLEOTIDE SEQUENCE [LARGE SCALE GENOMIC DNA]</scope>
</reference>
<feature type="transmembrane region" description="Helical" evidence="3">
    <location>
        <begin position="82"/>
        <end position="107"/>
    </location>
</feature>
<comment type="caution">
    <text evidence="5">The sequence shown here is derived from an EMBL/GenBank/DDBJ whole genome shotgun (WGS) entry which is preliminary data.</text>
</comment>
<feature type="transmembrane region" description="Helical" evidence="3">
    <location>
        <begin position="21"/>
        <end position="42"/>
    </location>
</feature>
<evidence type="ECO:0000256" key="2">
    <source>
        <dbReference type="ARBA" id="ARBA00023315"/>
    </source>
</evidence>
<dbReference type="CDD" id="cd06174">
    <property type="entry name" value="MFS"/>
    <property type="match status" value="1"/>
</dbReference>
<organism evidence="5 6">
    <name type="scientific">Candidatus Wolfebacteria bacterium RIFOXYB1_FULL_54_12</name>
    <dbReference type="NCBI Taxonomy" id="1802559"/>
    <lineage>
        <taxon>Bacteria</taxon>
        <taxon>Candidatus Wolfeibacteriota</taxon>
    </lineage>
</organism>
<dbReference type="SUPFAM" id="SSF103473">
    <property type="entry name" value="MFS general substrate transporter"/>
    <property type="match status" value="1"/>
</dbReference>
<dbReference type="SUPFAM" id="SSF53187">
    <property type="entry name" value="Zn-dependent exopeptidases"/>
    <property type="match status" value="1"/>
</dbReference>
<dbReference type="PANTHER" id="PTHR12283:SF6">
    <property type="entry name" value="GLUTAMINYL-PEPTIDE CYCLOTRANSFERASE-RELATED"/>
    <property type="match status" value="1"/>
</dbReference>
<dbReference type="Proteomes" id="UP000176422">
    <property type="component" value="Unassembled WGS sequence"/>
</dbReference>
<protein>
    <recommendedName>
        <fullName evidence="4">Peptidase M28 domain-containing protein</fullName>
    </recommendedName>
</protein>
<dbReference type="CDD" id="cd02440">
    <property type="entry name" value="AdoMet_MTases"/>
    <property type="match status" value="1"/>
</dbReference>
<accession>A0A1F8DYZ0</accession>
<dbReference type="EMBL" id="MGIT01000001">
    <property type="protein sequence ID" value="OGM93168.1"/>
    <property type="molecule type" value="Genomic_DNA"/>
</dbReference>
<name>A0A1F8DYZ0_9BACT</name>
<dbReference type="InterPro" id="IPR007484">
    <property type="entry name" value="Peptidase_M28"/>
</dbReference>
<proteinExistence type="predicted"/>
<dbReference type="SUPFAM" id="SSF53335">
    <property type="entry name" value="S-adenosyl-L-methionine-dependent methyltransferases"/>
    <property type="match status" value="1"/>
</dbReference>
<feature type="transmembrane region" description="Helical" evidence="3">
    <location>
        <begin position="160"/>
        <end position="181"/>
    </location>
</feature>
<dbReference type="InterPro" id="IPR029063">
    <property type="entry name" value="SAM-dependent_MTases_sf"/>
</dbReference>
<feature type="transmembrane region" description="Helical" evidence="3">
    <location>
        <begin position="119"/>
        <end position="139"/>
    </location>
</feature>